<feature type="binding site" evidence="5">
    <location>
        <position position="68"/>
    </location>
    <ligand>
        <name>S-adenosyl-L-methionine</name>
        <dbReference type="ChEBI" id="CHEBI:59789"/>
    </ligand>
</feature>
<gene>
    <name evidence="5" type="primary">menG</name>
    <name evidence="6" type="ordered locus">Cabther_A0515</name>
</gene>
<name>G2LI57_CHLTF</name>
<feature type="binding site" evidence="5">
    <location>
        <begin position="111"/>
        <end position="112"/>
    </location>
    <ligand>
        <name>S-adenosyl-L-methionine</name>
        <dbReference type="ChEBI" id="CHEBI:59789"/>
    </ligand>
</feature>
<keyword evidence="3 5" id="KW-0808">Transferase</keyword>
<dbReference type="Proteomes" id="UP000006791">
    <property type="component" value="Chromosome 1"/>
</dbReference>
<dbReference type="STRING" id="981222.Cabther_A0515"/>
<keyword evidence="2 5" id="KW-0489">Methyltransferase</keyword>
<evidence type="ECO:0000313" key="7">
    <source>
        <dbReference type="Proteomes" id="UP000006791"/>
    </source>
</evidence>
<dbReference type="GO" id="GO:0032259">
    <property type="term" value="P:methylation"/>
    <property type="evidence" value="ECO:0007669"/>
    <property type="project" value="UniProtKB-KW"/>
</dbReference>
<dbReference type="PANTHER" id="PTHR43591">
    <property type="entry name" value="METHYLTRANSFERASE"/>
    <property type="match status" value="1"/>
</dbReference>
<evidence type="ECO:0000256" key="5">
    <source>
        <dbReference type="HAMAP-Rule" id="MF_01813"/>
    </source>
</evidence>
<evidence type="ECO:0000256" key="1">
    <source>
        <dbReference type="ARBA" id="ARBA00022428"/>
    </source>
</evidence>
<dbReference type="GO" id="GO:0009234">
    <property type="term" value="P:menaquinone biosynthetic process"/>
    <property type="evidence" value="ECO:0007669"/>
    <property type="project" value="UniProtKB-UniRule"/>
</dbReference>
<reference evidence="6 7" key="1">
    <citation type="journal article" date="2012" name="Environ. Microbiol.">
        <title>Complete genome of Candidatus Chloracidobacterium thermophilum, a chlorophyll-based photoheterotroph belonging to the phylum Acidobacteria.</title>
        <authorList>
            <person name="Garcia Costas A.M."/>
            <person name="Liu Z."/>
            <person name="Tomsho L.P."/>
            <person name="Schuster S.C."/>
            <person name="Ward D.M."/>
            <person name="Bryant D.A."/>
        </authorList>
    </citation>
    <scope>NUCLEOTIDE SEQUENCE [LARGE SCALE GENOMIC DNA]</scope>
    <source>
        <strain evidence="6 7">B</strain>
    </source>
</reference>
<dbReference type="PANTHER" id="PTHR43591:SF24">
    <property type="entry name" value="2-METHOXY-6-POLYPRENYL-1,4-BENZOQUINOL METHYLASE, MITOCHONDRIAL"/>
    <property type="match status" value="1"/>
</dbReference>
<comment type="catalytic activity">
    <reaction evidence="5">
        <text>a 2-demethylmenaquinol + S-adenosyl-L-methionine = a menaquinol + S-adenosyl-L-homocysteine + H(+)</text>
        <dbReference type="Rhea" id="RHEA:42640"/>
        <dbReference type="Rhea" id="RHEA-COMP:9539"/>
        <dbReference type="Rhea" id="RHEA-COMP:9563"/>
        <dbReference type="ChEBI" id="CHEBI:15378"/>
        <dbReference type="ChEBI" id="CHEBI:18151"/>
        <dbReference type="ChEBI" id="CHEBI:55437"/>
        <dbReference type="ChEBI" id="CHEBI:57856"/>
        <dbReference type="ChEBI" id="CHEBI:59789"/>
        <dbReference type="EC" id="2.1.1.163"/>
    </reaction>
</comment>
<dbReference type="InterPro" id="IPR029063">
    <property type="entry name" value="SAM-dependent_MTases_sf"/>
</dbReference>
<dbReference type="HOGENOM" id="CLU_037990_0_0_0"/>
<dbReference type="NCBIfam" id="NF001244">
    <property type="entry name" value="PRK00216.1-5"/>
    <property type="match status" value="1"/>
</dbReference>
<dbReference type="SUPFAM" id="SSF53335">
    <property type="entry name" value="S-adenosyl-L-methionine-dependent methyltransferases"/>
    <property type="match status" value="1"/>
</dbReference>
<dbReference type="CDD" id="cd02440">
    <property type="entry name" value="AdoMet_MTases"/>
    <property type="match status" value="1"/>
</dbReference>
<keyword evidence="4 5" id="KW-0949">S-adenosyl-L-methionine</keyword>
<dbReference type="HAMAP" id="MF_01813">
    <property type="entry name" value="MenG_UbiE_methyltr"/>
    <property type="match status" value="1"/>
</dbReference>
<evidence type="ECO:0000256" key="3">
    <source>
        <dbReference type="ARBA" id="ARBA00022679"/>
    </source>
</evidence>
<evidence type="ECO:0000256" key="4">
    <source>
        <dbReference type="ARBA" id="ARBA00022691"/>
    </source>
</evidence>
<comment type="function">
    <text evidence="5">Methyltransferase required for the conversion of demethylmenaquinol (DMKH2) to menaquinol (MKH2).</text>
</comment>
<dbReference type="Pfam" id="PF01209">
    <property type="entry name" value="Ubie_methyltran"/>
    <property type="match status" value="1"/>
</dbReference>
<dbReference type="InterPro" id="IPR023576">
    <property type="entry name" value="UbiE/COQ5_MeTrFase_CS"/>
</dbReference>
<evidence type="ECO:0000313" key="6">
    <source>
        <dbReference type="EMBL" id="AEP11273.1"/>
    </source>
</evidence>
<dbReference type="NCBIfam" id="TIGR01934">
    <property type="entry name" value="MenG_MenH_UbiE"/>
    <property type="match status" value="1"/>
</dbReference>
<comment type="similarity">
    <text evidence="5">Belongs to the class I-like SAM-binding methyltransferase superfamily. MenG/UbiE family.</text>
</comment>
<dbReference type="Gene3D" id="3.40.50.150">
    <property type="entry name" value="Vaccinia Virus protein VP39"/>
    <property type="match status" value="1"/>
</dbReference>
<dbReference type="EC" id="2.1.1.163" evidence="5"/>
<dbReference type="AlphaFoldDB" id="G2LI57"/>
<protein>
    <recommendedName>
        <fullName evidence="5">Demethylmenaquinone methyltransferase</fullName>
        <ecNumber evidence="5">2.1.1.163</ecNumber>
    </recommendedName>
</protein>
<dbReference type="KEGG" id="ctm:Cabther_A0515"/>
<evidence type="ECO:0000256" key="2">
    <source>
        <dbReference type="ARBA" id="ARBA00022603"/>
    </source>
</evidence>
<comment type="caution">
    <text evidence="5">Lacks conserved residue(s) required for the propagation of feature annotation.</text>
</comment>
<dbReference type="PROSITE" id="PS51608">
    <property type="entry name" value="SAM_MT_UBIE"/>
    <property type="match status" value="1"/>
</dbReference>
<dbReference type="UniPathway" id="UPA00079">
    <property type="reaction ID" value="UER00169"/>
</dbReference>
<proteinExistence type="inferred from homology"/>
<keyword evidence="7" id="KW-1185">Reference proteome</keyword>
<feature type="binding site" evidence="5">
    <location>
        <position position="85"/>
    </location>
    <ligand>
        <name>S-adenosyl-L-methionine</name>
        <dbReference type="ChEBI" id="CHEBI:59789"/>
    </ligand>
</feature>
<comment type="pathway">
    <text evidence="5">Quinol/quinone metabolism; menaquinone biosynthesis; menaquinol from 1,4-dihydroxy-2-naphthoate: step 2/2.</text>
</comment>
<accession>G2LI57</accession>
<dbReference type="InterPro" id="IPR004033">
    <property type="entry name" value="UbiE/COQ5_MeTrFase"/>
</dbReference>
<dbReference type="PROSITE" id="PS01184">
    <property type="entry name" value="UBIE_2"/>
    <property type="match status" value="1"/>
</dbReference>
<dbReference type="PROSITE" id="PS01183">
    <property type="entry name" value="UBIE_1"/>
    <property type="match status" value="1"/>
</dbReference>
<organism evidence="6 7">
    <name type="scientific">Chloracidobacterium thermophilum (strain B)</name>
    <dbReference type="NCBI Taxonomy" id="981222"/>
    <lineage>
        <taxon>Bacteria</taxon>
        <taxon>Pseudomonadati</taxon>
        <taxon>Acidobacteriota</taxon>
        <taxon>Terriglobia</taxon>
        <taxon>Terriglobales</taxon>
        <taxon>Acidobacteriaceae</taxon>
        <taxon>Chloracidobacterium</taxon>
    </lineage>
</organism>
<sequence length="258" mass="27947">MENPIAFQGSEKARRIQAMFAGIAPTYDQLNHWLSLNIDKRWRRAAVREVQDVLTRPGARALDVCCGTADLALELGRLAPTVGVDFCQPMLLRGMEKVRQSGRPVHLLAGDALALPFADASFDVATVAFGIRNVVDLDGALAELYRVLKPGGKVAILEFSHPVVPGLKPLFGFYFTQILPRIGNAVSRSGYAYSYLPASVQHFPDQPTLAARMEQAGFQQVKWRNLSGGIAALHTGVRPAVTNPVSADPVSTGVDADR</sequence>
<keyword evidence="6" id="KW-0830">Ubiquinone</keyword>
<dbReference type="GO" id="GO:0043770">
    <property type="term" value="F:demethylmenaquinone methyltransferase activity"/>
    <property type="evidence" value="ECO:0007669"/>
    <property type="project" value="UniProtKB-UniRule"/>
</dbReference>
<dbReference type="EMBL" id="CP002514">
    <property type="protein sequence ID" value="AEP11273.1"/>
    <property type="molecule type" value="Genomic_DNA"/>
</dbReference>
<dbReference type="RefSeq" id="WP_014099011.1">
    <property type="nucleotide sequence ID" value="NC_016024.1"/>
</dbReference>
<keyword evidence="1 5" id="KW-0474">Menaquinone biosynthesis</keyword>
<dbReference type="OrthoDB" id="9808140at2"/>